<protein>
    <recommendedName>
        <fullName evidence="1">[acyl-carrier-protein] S-malonyltransferase</fullName>
        <ecNumber evidence="1">2.3.1.39</ecNumber>
    </recommendedName>
</protein>
<gene>
    <name evidence="5" type="ORF">OW721_01790</name>
</gene>
<dbReference type="GO" id="GO:0006633">
    <property type="term" value="P:fatty acid biosynthetic process"/>
    <property type="evidence" value="ECO:0007669"/>
    <property type="project" value="TreeGrafter"/>
</dbReference>
<dbReference type="Gene3D" id="3.40.366.10">
    <property type="entry name" value="Malonyl-Coenzyme A Acyl Carrier Protein, domain 2"/>
    <property type="match status" value="1"/>
</dbReference>
<evidence type="ECO:0000313" key="5">
    <source>
        <dbReference type="EMBL" id="WAI11549.1"/>
    </source>
</evidence>
<keyword evidence="2" id="KW-0808">Transferase</keyword>
<evidence type="ECO:0000256" key="4">
    <source>
        <dbReference type="ARBA" id="ARBA00048462"/>
    </source>
</evidence>
<organism evidence="5 6">
    <name type="scientific">Buchnera aphidicola</name>
    <name type="common">Macrosiphum albifrons</name>
    <dbReference type="NCBI Taxonomy" id="2994844"/>
    <lineage>
        <taxon>Bacteria</taxon>
        <taxon>Pseudomonadati</taxon>
        <taxon>Pseudomonadota</taxon>
        <taxon>Gammaproteobacteria</taxon>
        <taxon>Enterobacterales</taxon>
        <taxon>Erwiniaceae</taxon>
        <taxon>Buchnera</taxon>
    </lineage>
</organism>
<proteinExistence type="predicted"/>
<dbReference type="Proteomes" id="UP001163094">
    <property type="component" value="Chromosome"/>
</dbReference>
<comment type="catalytic activity">
    <reaction evidence="4">
        <text>holo-[ACP] + malonyl-CoA = malonyl-[ACP] + CoA</text>
        <dbReference type="Rhea" id="RHEA:41792"/>
        <dbReference type="Rhea" id="RHEA-COMP:9623"/>
        <dbReference type="Rhea" id="RHEA-COMP:9685"/>
        <dbReference type="ChEBI" id="CHEBI:57287"/>
        <dbReference type="ChEBI" id="CHEBI:57384"/>
        <dbReference type="ChEBI" id="CHEBI:64479"/>
        <dbReference type="ChEBI" id="CHEBI:78449"/>
        <dbReference type="EC" id="2.3.1.39"/>
    </reaction>
</comment>
<accession>A0AAJ5TWQ9</accession>
<evidence type="ECO:0000313" key="6">
    <source>
        <dbReference type="Proteomes" id="UP001163094"/>
    </source>
</evidence>
<evidence type="ECO:0000256" key="3">
    <source>
        <dbReference type="ARBA" id="ARBA00023315"/>
    </source>
</evidence>
<dbReference type="InterPro" id="IPR001227">
    <property type="entry name" value="Ac_transferase_dom_sf"/>
</dbReference>
<dbReference type="PANTHER" id="PTHR42681">
    <property type="entry name" value="MALONYL-COA-ACYL CARRIER PROTEIN TRANSACYLASE, MITOCHONDRIAL"/>
    <property type="match status" value="1"/>
</dbReference>
<dbReference type="Gene3D" id="3.30.70.250">
    <property type="entry name" value="Malonyl-CoA ACP transacylase, ACP-binding"/>
    <property type="match status" value="1"/>
</dbReference>
<dbReference type="EC" id="2.3.1.39" evidence="1"/>
<reference evidence="5" key="1">
    <citation type="submission" date="2022-11" db="EMBL/GenBank/DDBJ databases">
        <title>The whole genome sequencing of pests is an important tool to study the evolution of the plant-insect interaction and insecticide resistance.</title>
        <authorList>
            <person name="Kananovich Y."/>
        </authorList>
    </citation>
    <scope>NUCLEOTIDE SEQUENCE</scope>
    <source>
        <strain evidence="5">BSU_Mac_2017</strain>
    </source>
</reference>
<dbReference type="GO" id="GO:0004314">
    <property type="term" value="F:[acyl-carrier-protein] S-malonyltransferase activity"/>
    <property type="evidence" value="ECO:0007669"/>
    <property type="project" value="UniProtKB-EC"/>
</dbReference>
<sequence length="171" mass="19637">MFSNIKKKIVSLASINSHNQIVISGDTSAVYKASLNCKKLGAKHIFKLKNKIPAHSELMKPISEKLKKILKIITINPPKIPVINNVDVKFENTSKNIKKALIRQIYNTVRWKEIIDFIKLKKIFVMLEIGPNKILTNLNKKDKNIISFSTNNLKNFLIAFKRINKGKNEQR</sequence>
<dbReference type="EMBL" id="CP113409">
    <property type="protein sequence ID" value="WAI11549.1"/>
    <property type="molecule type" value="Genomic_DNA"/>
</dbReference>
<dbReference type="InterPro" id="IPR016035">
    <property type="entry name" value="Acyl_Trfase/lysoPLipase"/>
</dbReference>
<dbReference type="InterPro" id="IPR050858">
    <property type="entry name" value="Mal-CoA-ACP_Trans/PKS_FabD"/>
</dbReference>
<dbReference type="SUPFAM" id="SSF52151">
    <property type="entry name" value="FabD/lysophospholipase-like"/>
    <property type="match status" value="1"/>
</dbReference>
<keyword evidence="3" id="KW-0012">Acyltransferase</keyword>
<evidence type="ECO:0000256" key="1">
    <source>
        <dbReference type="ARBA" id="ARBA00013258"/>
    </source>
</evidence>
<dbReference type="PANTHER" id="PTHR42681:SF1">
    <property type="entry name" value="MALONYL-COA-ACYL CARRIER PROTEIN TRANSACYLASE, MITOCHONDRIAL"/>
    <property type="match status" value="1"/>
</dbReference>
<dbReference type="AlphaFoldDB" id="A0AAJ5TWQ9"/>
<dbReference type="GO" id="GO:0005829">
    <property type="term" value="C:cytosol"/>
    <property type="evidence" value="ECO:0007669"/>
    <property type="project" value="TreeGrafter"/>
</dbReference>
<name>A0AAJ5TWQ9_9GAMM</name>
<evidence type="ECO:0000256" key="2">
    <source>
        <dbReference type="ARBA" id="ARBA00022679"/>
    </source>
</evidence>